<evidence type="ECO:0000313" key="1">
    <source>
        <dbReference type="EMBL" id="KAK4223427.1"/>
    </source>
</evidence>
<dbReference type="Proteomes" id="UP001301958">
    <property type="component" value="Unassembled WGS sequence"/>
</dbReference>
<dbReference type="Pfam" id="PF20174">
    <property type="entry name" value="DUF6540"/>
    <property type="match status" value="1"/>
</dbReference>
<dbReference type="InterPro" id="IPR046670">
    <property type="entry name" value="DUF6540"/>
</dbReference>
<evidence type="ECO:0000313" key="2">
    <source>
        <dbReference type="Proteomes" id="UP001301958"/>
    </source>
</evidence>
<feature type="non-terminal residue" evidence="1">
    <location>
        <position position="1"/>
    </location>
</feature>
<dbReference type="EMBL" id="MU865427">
    <property type="protein sequence ID" value="KAK4223427.1"/>
    <property type="molecule type" value="Genomic_DNA"/>
</dbReference>
<dbReference type="AlphaFoldDB" id="A0AAN7GNX9"/>
<keyword evidence="2" id="KW-1185">Reference proteome</keyword>
<gene>
    <name evidence="1" type="ORF">QBC38DRAFT_517069</name>
</gene>
<proteinExistence type="predicted"/>
<organism evidence="1 2">
    <name type="scientific">Podospora fimiseda</name>
    <dbReference type="NCBI Taxonomy" id="252190"/>
    <lineage>
        <taxon>Eukaryota</taxon>
        <taxon>Fungi</taxon>
        <taxon>Dikarya</taxon>
        <taxon>Ascomycota</taxon>
        <taxon>Pezizomycotina</taxon>
        <taxon>Sordariomycetes</taxon>
        <taxon>Sordariomycetidae</taxon>
        <taxon>Sordariales</taxon>
        <taxon>Podosporaceae</taxon>
        <taxon>Podospora</taxon>
    </lineage>
</organism>
<comment type="caution">
    <text evidence="1">The sequence shown here is derived from an EMBL/GenBank/DDBJ whole genome shotgun (WGS) entry which is preliminary data.</text>
</comment>
<reference evidence="1" key="1">
    <citation type="journal article" date="2023" name="Mol. Phylogenet. Evol.">
        <title>Genome-scale phylogeny and comparative genomics of the fungal order Sordariales.</title>
        <authorList>
            <person name="Hensen N."/>
            <person name="Bonometti L."/>
            <person name="Westerberg I."/>
            <person name="Brannstrom I.O."/>
            <person name="Guillou S."/>
            <person name="Cros-Aarteil S."/>
            <person name="Calhoun S."/>
            <person name="Haridas S."/>
            <person name="Kuo A."/>
            <person name="Mondo S."/>
            <person name="Pangilinan J."/>
            <person name="Riley R."/>
            <person name="LaButti K."/>
            <person name="Andreopoulos B."/>
            <person name="Lipzen A."/>
            <person name="Chen C."/>
            <person name="Yan M."/>
            <person name="Daum C."/>
            <person name="Ng V."/>
            <person name="Clum A."/>
            <person name="Steindorff A."/>
            <person name="Ohm R.A."/>
            <person name="Martin F."/>
            <person name="Silar P."/>
            <person name="Natvig D.O."/>
            <person name="Lalanne C."/>
            <person name="Gautier V."/>
            <person name="Ament-Velasquez S.L."/>
            <person name="Kruys A."/>
            <person name="Hutchinson M.I."/>
            <person name="Powell A.J."/>
            <person name="Barry K."/>
            <person name="Miller A.N."/>
            <person name="Grigoriev I.V."/>
            <person name="Debuchy R."/>
            <person name="Gladieux P."/>
            <person name="Hiltunen Thoren M."/>
            <person name="Johannesson H."/>
        </authorList>
    </citation>
    <scope>NUCLEOTIDE SEQUENCE</scope>
    <source>
        <strain evidence="1">CBS 990.96</strain>
    </source>
</reference>
<accession>A0AAN7GNX9</accession>
<protein>
    <submittedName>
        <fullName evidence="1">Uncharacterized protein</fullName>
    </submittedName>
</protein>
<name>A0AAN7GNX9_9PEZI</name>
<sequence length="215" mass="23825">GDALFIGNLESFNLFLFPIIPGSRQSYCIHRITRIFCHHHKAALPCEITDLPPKMKPAKCTVTSIISLEPGTTIPPPSLVLMLSESGGNMVLAIHYIGFTFIIQRNYRIDYQTPTIVELQSVNVNHFNQAAWAAGTYIKEKPGLRQAAAGALMARVVLKNCQTWVVEAVEQLFQAGIVSASSLNLKQVFGFLGFVPVTHMRPRIVSDFFCFLSDS</sequence>
<reference evidence="1" key="2">
    <citation type="submission" date="2023-05" db="EMBL/GenBank/DDBJ databases">
        <authorList>
            <consortium name="Lawrence Berkeley National Laboratory"/>
            <person name="Steindorff A."/>
            <person name="Hensen N."/>
            <person name="Bonometti L."/>
            <person name="Westerberg I."/>
            <person name="Brannstrom I.O."/>
            <person name="Guillou S."/>
            <person name="Cros-Aarteil S."/>
            <person name="Calhoun S."/>
            <person name="Haridas S."/>
            <person name="Kuo A."/>
            <person name="Mondo S."/>
            <person name="Pangilinan J."/>
            <person name="Riley R."/>
            <person name="Labutti K."/>
            <person name="Andreopoulos B."/>
            <person name="Lipzen A."/>
            <person name="Chen C."/>
            <person name="Yanf M."/>
            <person name="Daum C."/>
            <person name="Ng V."/>
            <person name="Clum A."/>
            <person name="Ohm R."/>
            <person name="Martin F."/>
            <person name="Silar P."/>
            <person name="Natvig D."/>
            <person name="Lalanne C."/>
            <person name="Gautier V."/>
            <person name="Ament-Velasquez S.L."/>
            <person name="Kruys A."/>
            <person name="Hutchinson M.I."/>
            <person name="Powell A.J."/>
            <person name="Barry K."/>
            <person name="Miller A.N."/>
            <person name="Grigoriev I.V."/>
            <person name="Debuchy R."/>
            <person name="Gladieux P."/>
            <person name="Thoren M.H."/>
            <person name="Johannesson H."/>
        </authorList>
    </citation>
    <scope>NUCLEOTIDE SEQUENCE</scope>
    <source>
        <strain evidence="1">CBS 990.96</strain>
    </source>
</reference>